<dbReference type="InterPro" id="IPR021298">
    <property type="entry name" value="CFAP298"/>
</dbReference>
<reference evidence="2" key="1">
    <citation type="submission" date="2021-02" db="EMBL/GenBank/DDBJ databases">
        <authorList>
            <person name="Nowell W R."/>
        </authorList>
    </citation>
    <scope>NUCLEOTIDE SEQUENCE</scope>
</reference>
<dbReference type="PANTHER" id="PTHR13238:SF0">
    <property type="entry name" value="CILIA- AND FLAGELLA-ASSOCIATED PROTEIN 298"/>
    <property type="match status" value="1"/>
</dbReference>
<name>A0A820RAM9_9BILA</name>
<dbReference type="PANTHER" id="PTHR13238">
    <property type="entry name" value="PROTEIN C21ORF59"/>
    <property type="match status" value="1"/>
</dbReference>
<sequence length="79" mass="9223">DSLDVIPEPDMSLWFSGKEMQRGKLLSDFVGKNEKTKVIVKIQKKGNSAPARERVVSEEEQKQMMAYYYRKQQELKVTQ</sequence>
<feature type="non-terminal residue" evidence="2">
    <location>
        <position position="1"/>
    </location>
</feature>
<evidence type="ECO:0000256" key="1">
    <source>
        <dbReference type="ARBA" id="ARBA00009619"/>
    </source>
</evidence>
<protein>
    <submittedName>
        <fullName evidence="2">Uncharacterized protein</fullName>
    </submittedName>
</protein>
<proteinExistence type="inferred from homology"/>
<comment type="similarity">
    <text evidence="1">Belongs to the CFAP298 family.</text>
</comment>
<gene>
    <name evidence="2" type="ORF">OXD698_LOCUS53648</name>
</gene>
<dbReference type="Pfam" id="PF11069">
    <property type="entry name" value="CFAP298"/>
    <property type="match status" value="1"/>
</dbReference>
<evidence type="ECO:0000313" key="2">
    <source>
        <dbReference type="EMBL" id="CAF4438077.1"/>
    </source>
</evidence>
<dbReference type="Proteomes" id="UP000663844">
    <property type="component" value="Unassembled WGS sequence"/>
</dbReference>
<evidence type="ECO:0000313" key="3">
    <source>
        <dbReference type="Proteomes" id="UP000663844"/>
    </source>
</evidence>
<comment type="caution">
    <text evidence="2">The sequence shown here is derived from an EMBL/GenBank/DDBJ whole genome shotgun (WGS) entry which is preliminary data.</text>
</comment>
<organism evidence="2 3">
    <name type="scientific">Adineta steineri</name>
    <dbReference type="NCBI Taxonomy" id="433720"/>
    <lineage>
        <taxon>Eukaryota</taxon>
        <taxon>Metazoa</taxon>
        <taxon>Spiralia</taxon>
        <taxon>Gnathifera</taxon>
        <taxon>Rotifera</taxon>
        <taxon>Eurotatoria</taxon>
        <taxon>Bdelloidea</taxon>
        <taxon>Adinetida</taxon>
        <taxon>Adinetidae</taxon>
        <taxon>Adineta</taxon>
    </lineage>
</organism>
<accession>A0A820RAM9</accession>
<dbReference type="EMBL" id="CAJOAZ010031136">
    <property type="protein sequence ID" value="CAF4438077.1"/>
    <property type="molecule type" value="Genomic_DNA"/>
</dbReference>
<dbReference type="AlphaFoldDB" id="A0A820RAM9"/>
<dbReference type="GO" id="GO:0003352">
    <property type="term" value="P:regulation of cilium movement"/>
    <property type="evidence" value="ECO:0007669"/>
    <property type="project" value="InterPro"/>
</dbReference>